<sequence length="224" mass="26008">MMTKERYLEKSKEAKKRGLQKFTDSEFLDRLLKQDKIGNNDLNKLTSKQLILFNDFFAKNYNEAKDEAKDQLLNKVIDSLPEKKRNQIWEVNHCNIMNAIMDYVETCGAMPTKSRIAEYTGLSRPTIDKHLKEFQNNPLFKGIDEQFKFMIPKVMGEVLRQSIKGDIRAARLFLEYAGGTKGQSRIKNQNNFIQINGIELTEEKISKLRPEQLQTIEAVLQSLD</sequence>
<evidence type="ECO:0000313" key="2">
    <source>
        <dbReference type="Proteomes" id="UP000445144"/>
    </source>
</evidence>
<gene>
    <name evidence="1" type="ORF">CHRY9293_02033</name>
</gene>
<accession>A0A6N4X8P3</accession>
<dbReference type="AlphaFoldDB" id="A0A6N4X8P3"/>
<evidence type="ECO:0000313" key="1">
    <source>
        <dbReference type="EMBL" id="CAA7195876.1"/>
    </source>
</evidence>
<keyword evidence="2" id="KW-1185">Reference proteome</keyword>
<reference evidence="1 2" key="1">
    <citation type="submission" date="2020-01" db="EMBL/GenBank/DDBJ databases">
        <authorList>
            <person name="Rodrigo-Torres L."/>
            <person name="Arahal R. D."/>
            <person name="Lucena T."/>
        </authorList>
    </citation>
    <scope>NUCLEOTIDE SEQUENCE [LARGE SCALE GENOMIC DNA]</scope>
    <source>
        <strain evidence="1 2">CECT 9293</strain>
    </source>
</reference>
<organism evidence="1 2">
    <name type="scientific">Chryseobacterium potabilaquae</name>
    <dbReference type="NCBI Taxonomy" id="2675057"/>
    <lineage>
        <taxon>Bacteria</taxon>
        <taxon>Pseudomonadati</taxon>
        <taxon>Bacteroidota</taxon>
        <taxon>Flavobacteriia</taxon>
        <taxon>Flavobacteriales</taxon>
        <taxon>Weeksellaceae</taxon>
        <taxon>Chryseobacterium group</taxon>
        <taxon>Chryseobacterium</taxon>
    </lineage>
</organism>
<proteinExistence type="predicted"/>
<dbReference type="Proteomes" id="UP000445144">
    <property type="component" value="Unassembled WGS sequence"/>
</dbReference>
<dbReference type="EMBL" id="CACVBR010000015">
    <property type="protein sequence ID" value="CAA7195876.1"/>
    <property type="molecule type" value="Genomic_DNA"/>
</dbReference>
<name>A0A6N4X8P3_9FLAO</name>
<protein>
    <submittedName>
        <fullName evidence="1">Uncharacterized protein</fullName>
    </submittedName>
</protein>